<gene>
    <name evidence="6" type="ORF">DPM19_32845</name>
</gene>
<comment type="caution">
    <text evidence="6">The sequence shown here is derived from an EMBL/GenBank/DDBJ whole genome shotgun (WGS) entry which is preliminary data.</text>
</comment>
<evidence type="ECO:0000256" key="2">
    <source>
        <dbReference type="ARBA" id="ARBA00022741"/>
    </source>
</evidence>
<dbReference type="Gene3D" id="3.90.640.10">
    <property type="entry name" value="Actin, Chain A, domain 4"/>
    <property type="match status" value="1"/>
</dbReference>
<dbReference type="GO" id="GO:0030968">
    <property type="term" value="P:endoplasmic reticulum unfolded protein response"/>
    <property type="evidence" value="ECO:0007669"/>
    <property type="project" value="TreeGrafter"/>
</dbReference>
<dbReference type="InterPro" id="IPR043129">
    <property type="entry name" value="ATPase_NBD"/>
</dbReference>
<evidence type="ECO:0000256" key="3">
    <source>
        <dbReference type="ARBA" id="ARBA00022840"/>
    </source>
</evidence>
<evidence type="ECO:0008006" key="8">
    <source>
        <dbReference type="Google" id="ProtNLM"/>
    </source>
</evidence>
<dbReference type="PROSITE" id="PS01036">
    <property type="entry name" value="HSP70_3"/>
    <property type="match status" value="1"/>
</dbReference>
<dbReference type="GO" id="GO:0140662">
    <property type="term" value="F:ATP-dependent protein folding chaperone"/>
    <property type="evidence" value="ECO:0007669"/>
    <property type="project" value="InterPro"/>
</dbReference>
<dbReference type="SUPFAM" id="SSF53067">
    <property type="entry name" value="Actin-like ATPase domain"/>
    <property type="match status" value="2"/>
</dbReference>
<evidence type="ECO:0000313" key="6">
    <source>
        <dbReference type="EMBL" id="RAY10927.1"/>
    </source>
</evidence>
<dbReference type="InterPro" id="IPR013126">
    <property type="entry name" value="Hsp_70_fam"/>
</dbReference>
<evidence type="ECO:0000256" key="1">
    <source>
        <dbReference type="ARBA" id="ARBA00007381"/>
    </source>
</evidence>
<dbReference type="OrthoDB" id="3333926at2"/>
<dbReference type="GO" id="GO:0005524">
    <property type="term" value="F:ATP binding"/>
    <property type="evidence" value="ECO:0007669"/>
    <property type="project" value="UniProtKB-KW"/>
</dbReference>
<dbReference type="EMBL" id="QLYX01000023">
    <property type="protein sequence ID" value="RAY10927.1"/>
    <property type="molecule type" value="Genomic_DNA"/>
</dbReference>
<name>A0A365GVS7_9ACTN</name>
<keyword evidence="3" id="KW-0067">ATP-binding</keyword>
<protein>
    <recommendedName>
        <fullName evidence="8">Hsp70 family protein</fullName>
    </recommendedName>
</protein>
<dbReference type="Pfam" id="PF00012">
    <property type="entry name" value="HSP70"/>
    <property type="match status" value="1"/>
</dbReference>
<dbReference type="RefSeq" id="WP_111871998.1">
    <property type="nucleotide sequence ID" value="NZ_QLYX01000023.1"/>
</dbReference>
<evidence type="ECO:0000313" key="7">
    <source>
        <dbReference type="Proteomes" id="UP000251891"/>
    </source>
</evidence>
<dbReference type="InterPro" id="IPR018181">
    <property type="entry name" value="Heat_shock_70_CS"/>
</dbReference>
<dbReference type="PROSITE" id="PS00329">
    <property type="entry name" value="HSP70_2"/>
    <property type="match status" value="1"/>
</dbReference>
<organism evidence="6 7">
    <name type="scientific">Actinomadura craniellae</name>
    <dbReference type="NCBI Taxonomy" id="2231787"/>
    <lineage>
        <taxon>Bacteria</taxon>
        <taxon>Bacillati</taxon>
        <taxon>Actinomycetota</taxon>
        <taxon>Actinomycetes</taxon>
        <taxon>Streptosporangiales</taxon>
        <taxon>Thermomonosporaceae</taxon>
        <taxon>Actinomadura</taxon>
    </lineage>
</organism>
<dbReference type="PANTHER" id="PTHR45639:SF34">
    <property type="entry name" value="CHAPERONE PROTEIN DNAK"/>
    <property type="match status" value="1"/>
</dbReference>
<keyword evidence="2" id="KW-0547">Nucleotide-binding</keyword>
<dbReference type="AlphaFoldDB" id="A0A365GVS7"/>
<sequence>MGGWALAIDFGTSCTTAAVAADGRIEALAFDGHRRLPSLVYLDDAGGLIAGREAARRAEACPERAERTPKRAFVQKTAVRLGDRGVLTADLVAAVLGEVYTTALRRQGGTAPDRVVLTHPVRWKNARLRLFAAAALRAGLPEPEFVAEPVAAAVHRTGRERIDWGRYVAVYDLGGGTFDTTVLRRTLGGFVPIGRPGGDERLGGEDLDLALLEIVGRRAAEAEPAVWERLVSTGNPARGRLRRDVVGAKHALSERLSTEVRPEGFAAGLRITRAEFERQITPSLRHSVQGLRGTMEAVGLAPADLAALYVTGGSSRVPKIGDLLGRTLDYPPVVQDDSPCVALGALLVARPHARRVPWTVPRTGARR</sequence>
<proteinExistence type="inferred from homology"/>
<comment type="similarity">
    <text evidence="1">Belongs to the heat shock protein 70 family.</text>
</comment>
<dbReference type="PANTHER" id="PTHR45639">
    <property type="entry name" value="HSC70CB, ISOFORM G-RELATED"/>
    <property type="match status" value="1"/>
</dbReference>
<keyword evidence="4" id="KW-0346">Stress response</keyword>
<reference evidence="6 7" key="1">
    <citation type="submission" date="2018-06" db="EMBL/GenBank/DDBJ databases">
        <title>Actinomadura craniellae sp. nov. isolated from marine sponge Craniella sp.</title>
        <authorList>
            <person name="Li L."/>
            <person name="Xu Q.H."/>
            <person name="Lin H.W."/>
            <person name="Lu Y.H."/>
        </authorList>
    </citation>
    <scope>NUCLEOTIDE SEQUENCE [LARGE SCALE GENOMIC DNA]</scope>
    <source>
        <strain evidence="6 7">LHW63021</strain>
    </source>
</reference>
<evidence type="ECO:0000256" key="5">
    <source>
        <dbReference type="ARBA" id="ARBA00023186"/>
    </source>
</evidence>
<keyword evidence="7" id="KW-1185">Reference proteome</keyword>
<dbReference type="Gene3D" id="3.30.420.40">
    <property type="match status" value="2"/>
</dbReference>
<evidence type="ECO:0000256" key="4">
    <source>
        <dbReference type="ARBA" id="ARBA00023016"/>
    </source>
</evidence>
<dbReference type="PRINTS" id="PR00301">
    <property type="entry name" value="HEATSHOCK70"/>
</dbReference>
<keyword evidence="5" id="KW-0143">Chaperone</keyword>
<dbReference type="Proteomes" id="UP000251891">
    <property type="component" value="Unassembled WGS sequence"/>
</dbReference>
<accession>A0A365GVS7</accession>